<reference evidence="1 2" key="1">
    <citation type="journal article" date="2019" name="Nat. Ecol. Evol.">
        <title>Megaphylogeny resolves global patterns of mushroom evolution.</title>
        <authorList>
            <person name="Varga T."/>
            <person name="Krizsan K."/>
            <person name="Foldi C."/>
            <person name="Dima B."/>
            <person name="Sanchez-Garcia M."/>
            <person name="Sanchez-Ramirez S."/>
            <person name="Szollosi G.J."/>
            <person name="Szarkandi J.G."/>
            <person name="Papp V."/>
            <person name="Albert L."/>
            <person name="Andreopoulos W."/>
            <person name="Angelini C."/>
            <person name="Antonin V."/>
            <person name="Barry K.W."/>
            <person name="Bougher N.L."/>
            <person name="Buchanan P."/>
            <person name="Buyck B."/>
            <person name="Bense V."/>
            <person name="Catcheside P."/>
            <person name="Chovatia M."/>
            <person name="Cooper J."/>
            <person name="Damon W."/>
            <person name="Desjardin D."/>
            <person name="Finy P."/>
            <person name="Geml J."/>
            <person name="Haridas S."/>
            <person name="Hughes K."/>
            <person name="Justo A."/>
            <person name="Karasinski D."/>
            <person name="Kautmanova I."/>
            <person name="Kiss B."/>
            <person name="Kocsube S."/>
            <person name="Kotiranta H."/>
            <person name="LaButti K.M."/>
            <person name="Lechner B.E."/>
            <person name="Liimatainen K."/>
            <person name="Lipzen A."/>
            <person name="Lukacs Z."/>
            <person name="Mihaltcheva S."/>
            <person name="Morgado L.N."/>
            <person name="Niskanen T."/>
            <person name="Noordeloos M.E."/>
            <person name="Ohm R.A."/>
            <person name="Ortiz-Santana B."/>
            <person name="Ovrebo C."/>
            <person name="Racz N."/>
            <person name="Riley R."/>
            <person name="Savchenko A."/>
            <person name="Shiryaev A."/>
            <person name="Soop K."/>
            <person name="Spirin V."/>
            <person name="Szebenyi C."/>
            <person name="Tomsovsky M."/>
            <person name="Tulloss R.E."/>
            <person name="Uehling J."/>
            <person name="Grigoriev I.V."/>
            <person name="Vagvolgyi C."/>
            <person name="Papp T."/>
            <person name="Martin F.M."/>
            <person name="Miettinen O."/>
            <person name="Hibbett D.S."/>
            <person name="Nagy L.G."/>
        </authorList>
    </citation>
    <scope>NUCLEOTIDE SEQUENCE [LARGE SCALE GENOMIC DNA]</scope>
    <source>
        <strain evidence="1 2">NL-1719</strain>
    </source>
</reference>
<evidence type="ECO:0000313" key="1">
    <source>
        <dbReference type="EMBL" id="TFK68619.1"/>
    </source>
</evidence>
<keyword evidence="2" id="KW-1185">Reference proteome</keyword>
<feature type="non-terminal residue" evidence="1">
    <location>
        <position position="96"/>
    </location>
</feature>
<gene>
    <name evidence="1" type="ORF">BDN72DRAFT_769058</name>
</gene>
<proteinExistence type="predicted"/>
<sequence length="96" mass="11281">METTPLPNIASFTDVDKIDEEIARLTRQIRSLRELRNSAIAISRFPVEILAKVFLHCHQHLNFRDPDPRVTVSWVCRHWRNVVLHDPALWSFVPLK</sequence>
<evidence type="ECO:0000313" key="2">
    <source>
        <dbReference type="Proteomes" id="UP000308600"/>
    </source>
</evidence>
<name>A0ACD3ASJ1_9AGAR</name>
<accession>A0ACD3ASJ1</accession>
<organism evidence="1 2">
    <name type="scientific">Pluteus cervinus</name>
    <dbReference type="NCBI Taxonomy" id="181527"/>
    <lineage>
        <taxon>Eukaryota</taxon>
        <taxon>Fungi</taxon>
        <taxon>Dikarya</taxon>
        <taxon>Basidiomycota</taxon>
        <taxon>Agaricomycotina</taxon>
        <taxon>Agaricomycetes</taxon>
        <taxon>Agaricomycetidae</taxon>
        <taxon>Agaricales</taxon>
        <taxon>Pluteineae</taxon>
        <taxon>Pluteaceae</taxon>
        <taxon>Pluteus</taxon>
    </lineage>
</organism>
<dbReference type="EMBL" id="ML208347">
    <property type="protein sequence ID" value="TFK68619.1"/>
    <property type="molecule type" value="Genomic_DNA"/>
</dbReference>
<protein>
    <submittedName>
        <fullName evidence="1">Uncharacterized protein</fullName>
    </submittedName>
</protein>
<dbReference type="Proteomes" id="UP000308600">
    <property type="component" value="Unassembled WGS sequence"/>
</dbReference>